<feature type="compositionally biased region" description="Basic and acidic residues" evidence="1">
    <location>
        <begin position="47"/>
        <end position="60"/>
    </location>
</feature>
<feature type="compositionally biased region" description="Basic residues" evidence="1">
    <location>
        <begin position="13"/>
        <end position="29"/>
    </location>
</feature>
<evidence type="ECO:0000256" key="1">
    <source>
        <dbReference type="SAM" id="MobiDB-lite"/>
    </source>
</evidence>
<feature type="region of interest" description="Disordered" evidence="1">
    <location>
        <begin position="1"/>
        <end position="60"/>
    </location>
</feature>
<comment type="caution">
    <text evidence="3">The sequence shown here is derived from an EMBL/GenBank/DDBJ whole genome shotgun (WGS) entry which is preliminary data.</text>
</comment>
<reference evidence="3" key="1">
    <citation type="submission" date="2019-12" db="EMBL/GenBank/DDBJ databases">
        <title>Genome sequencing and annotation of Brassica cretica.</title>
        <authorList>
            <person name="Studholme D.J."/>
            <person name="Sarris P.F."/>
        </authorList>
    </citation>
    <scope>NUCLEOTIDE SEQUENCE</scope>
    <source>
        <strain evidence="3">PFS-001/15</strain>
        <strain evidence="2">PFS-102/07</strain>
        <tissue evidence="3">Leaf</tissue>
    </source>
</reference>
<accession>A0A8S9KTH5</accession>
<protein>
    <submittedName>
        <fullName evidence="3">Uncharacterized protein</fullName>
    </submittedName>
</protein>
<dbReference type="AlphaFoldDB" id="A0A8S9KTH5"/>
<evidence type="ECO:0000313" key="4">
    <source>
        <dbReference type="Proteomes" id="UP000712281"/>
    </source>
</evidence>
<dbReference type="EMBL" id="QGKW02000717">
    <property type="protein sequence ID" value="KAF2598314.1"/>
    <property type="molecule type" value="Genomic_DNA"/>
</dbReference>
<gene>
    <name evidence="3" type="ORF">F2Q68_00008304</name>
    <name evidence="2" type="ORF">F2Q70_00021181</name>
</gene>
<dbReference type="EMBL" id="QGKY02001925">
    <property type="protein sequence ID" value="KAF2548029.1"/>
    <property type="molecule type" value="Genomic_DNA"/>
</dbReference>
<proteinExistence type="predicted"/>
<evidence type="ECO:0000313" key="3">
    <source>
        <dbReference type="EMBL" id="KAF2598314.1"/>
    </source>
</evidence>
<name>A0A8S9KTH5_BRACR</name>
<evidence type="ECO:0000313" key="2">
    <source>
        <dbReference type="EMBL" id="KAF2548029.1"/>
    </source>
</evidence>
<organism evidence="3 4">
    <name type="scientific">Brassica cretica</name>
    <name type="common">Mustard</name>
    <dbReference type="NCBI Taxonomy" id="69181"/>
    <lineage>
        <taxon>Eukaryota</taxon>
        <taxon>Viridiplantae</taxon>
        <taxon>Streptophyta</taxon>
        <taxon>Embryophyta</taxon>
        <taxon>Tracheophyta</taxon>
        <taxon>Spermatophyta</taxon>
        <taxon>Magnoliopsida</taxon>
        <taxon>eudicotyledons</taxon>
        <taxon>Gunneridae</taxon>
        <taxon>Pentapetalae</taxon>
        <taxon>rosids</taxon>
        <taxon>malvids</taxon>
        <taxon>Brassicales</taxon>
        <taxon>Brassicaceae</taxon>
        <taxon>Brassiceae</taxon>
        <taxon>Brassica</taxon>
    </lineage>
</organism>
<sequence>MTKPSPNPGTHGAQKKQRNIPPAWKRRLRTTTVPSKLTLDDNPEDSGDSRTKRKATDPAC</sequence>
<dbReference type="Proteomes" id="UP000712281">
    <property type="component" value="Unassembled WGS sequence"/>
</dbReference>